<sequence>MGTQDPIQECIVTHFDPNGVAYQVLLAVQYCPSDPINAALRQLYPNTTWRGGVVVMKSGRNVLVTSLTSQSDITFAERAVTKFLEEAEGVLQMLGNDDPVFPIALALP</sequence>
<protein>
    <submittedName>
        <fullName evidence="1">Uncharacterized protein</fullName>
    </submittedName>
</protein>
<comment type="caution">
    <text evidence="1">The sequence shown here is derived from an EMBL/GenBank/DDBJ whole genome shotgun (WGS) entry which is preliminary data.</text>
</comment>
<accession>A0A4S4N1U2</accession>
<evidence type="ECO:0000313" key="1">
    <source>
        <dbReference type="EMBL" id="THH31977.1"/>
    </source>
</evidence>
<dbReference type="AlphaFoldDB" id="A0A4S4N1U2"/>
<gene>
    <name evidence="1" type="ORF">EUX98_g2209</name>
</gene>
<name>A0A4S4N1U2_9APHY</name>
<reference evidence="1 2" key="1">
    <citation type="submission" date="2019-02" db="EMBL/GenBank/DDBJ databases">
        <title>Genome sequencing of the rare red list fungi Antrodiella citrinella (Flaviporus citrinellus).</title>
        <authorList>
            <person name="Buettner E."/>
            <person name="Kellner H."/>
        </authorList>
    </citation>
    <scope>NUCLEOTIDE SEQUENCE [LARGE SCALE GENOMIC DNA]</scope>
    <source>
        <strain evidence="1 2">DSM 108506</strain>
    </source>
</reference>
<organism evidence="1 2">
    <name type="scientific">Antrodiella citrinella</name>
    <dbReference type="NCBI Taxonomy" id="2447956"/>
    <lineage>
        <taxon>Eukaryota</taxon>
        <taxon>Fungi</taxon>
        <taxon>Dikarya</taxon>
        <taxon>Basidiomycota</taxon>
        <taxon>Agaricomycotina</taxon>
        <taxon>Agaricomycetes</taxon>
        <taxon>Polyporales</taxon>
        <taxon>Steccherinaceae</taxon>
        <taxon>Antrodiella</taxon>
    </lineage>
</organism>
<evidence type="ECO:0000313" key="2">
    <source>
        <dbReference type="Proteomes" id="UP000308730"/>
    </source>
</evidence>
<dbReference type="EMBL" id="SGPM01000032">
    <property type="protein sequence ID" value="THH31977.1"/>
    <property type="molecule type" value="Genomic_DNA"/>
</dbReference>
<proteinExistence type="predicted"/>
<dbReference type="Proteomes" id="UP000308730">
    <property type="component" value="Unassembled WGS sequence"/>
</dbReference>
<keyword evidence="2" id="KW-1185">Reference proteome</keyword>
<dbReference type="OrthoDB" id="2736048at2759"/>